<name>A0ABP9HZV5_9ACTN</name>
<comment type="caution">
    <text evidence="2">The sequence shown here is derived from an EMBL/GenBank/DDBJ whole genome shotgun (WGS) entry which is preliminary data.</text>
</comment>
<protein>
    <recommendedName>
        <fullName evidence="1">TIR domain-containing protein</fullName>
    </recommendedName>
</protein>
<evidence type="ECO:0000259" key="1">
    <source>
        <dbReference type="Pfam" id="PF13676"/>
    </source>
</evidence>
<accession>A0ABP9HZV5</accession>
<dbReference type="InterPro" id="IPR035897">
    <property type="entry name" value="Toll_tir_struct_dom_sf"/>
</dbReference>
<dbReference type="EMBL" id="BAABHS010000026">
    <property type="protein sequence ID" value="GAA4983319.1"/>
    <property type="molecule type" value="Genomic_DNA"/>
</dbReference>
<organism evidence="2 3">
    <name type="scientific">Yinghuangia aomiensis</name>
    <dbReference type="NCBI Taxonomy" id="676205"/>
    <lineage>
        <taxon>Bacteria</taxon>
        <taxon>Bacillati</taxon>
        <taxon>Actinomycetota</taxon>
        <taxon>Actinomycetes</taxon>
        <taxon>Kitasatosporales</taxon>
        <taxon>Streptomycetaceae</taxon>
        <taxon>Yinghuangia</taxon>
    </lineage>
</organism>
<evidence type="ECO:0000313" key="2">
    <source>
        <dbReference type="EMBL" id="GAA4983319.1"/>
    </source>
</evidence>
<evidence type="ECO:0000313" key="3">
    <source>
        <dbReference type="Proteomes" id="UP001500466"/>
    </source>
</evidence>
<feature type="domain" description="TIR" evidence="1">
    <location>
        <begin position="3"/>
        <end position="115"/>
    </location>
</feature>
<dbReference type="RefSeq" id="WP_345678990.1">
    <property type="nucleotide sequence ID" value="NZ_BAABHS010000026.1"/>
</dbReference>
<dbReference type="Pfam" id="PF13676">
    <property type="entry name" value="TIR_2"/>
    <property type="match status" value="1"/>
</dbReference>
<dbReference type="Proteomes" id="UP001500466">
    <property type="component" value="Unassembled WGS sequence"/>
</dbReference>
<reference evidence="3" key="1">
    <citation type="journal article" date="2019" name="Int. J. Syst. Evol. Microbiol.">
        <title>The Global Catalogue of Microorganisms (GCM) 10K type strain sequencing project: providing services to taxonomists for standard genome sequencing and annotation.</title>
        <authorList>
            <consortium name="The Broad Institute Genomics Platform"/>
            <consortium name="The Broad Institute Genome Sequencing Center for Infectious Disease"/>
            <person name="Wu L."/>
            <person name="Ma J."/>
        </authorList>
    </citation>
    <scope>NUCLEOTIDE SEQUENCE [LARGE SCALE GENOMIC DNA]</scope>
    <source>
        <strain evidence="3">JCM 17986</strain>
    </source>
</reference>
<dbReference type="Gene3D" id="3.40.50.10140">
    <property type="entry name" value="Toll/interleukin-1 receptor homology (TIR) domain"/>
    <property type="match status" value="1"/>
</dbReference>
<keyword evidence="3" id="KW-1185">Reference proteome</keyword>
<proteinExistence type="predicted"/>
<dbReference type="SUPFAM" id="SSF52200">
    <property type="entry name" value="Toll/Interleukin receptor TIR domain"/>
    <property type="match status" value="1"/>
</dbReference>
<sequence>MKVFISWSGDLSREVAKELKSWATPILQSVDFWLSSHDISAGQRWFDRISRELDDINFGMVCLTRQNVKAPWVNFEAGALAKSIEAARVVPVYVNLNAVDVTGPLSNFQGVQLNREGIHSLVHDVNAATDRPVPDPPLDGLFDAMWPQLEAKLNEARNKFTELDQEEVPARSAESMFGEVLGRIRRIEAKVDDEDTGRRMLQREESSMRVLEEINRLLSRLDEIHPAERTQAMEDAIERIDRVLRHGSGDVWRGGRSGSR</sequence>
<dbReference type="InterPro" id="IPR000157">
    <property type="entry name" value="TIR_dom"/>
</dbReference>
<gene>
    <name evidence="2" type="ORF">GCM10023205_61370</name>
</gene>